<feature type="region of interest" description="Disordered" evidence="2">
    <location>
        <begin position="1"/>
        <end position="23"/>
    </location>
</feature>
<evidence type="ECO:0000259" key="3">
    <source>
        <dbReference type="SMART" id="SM00470"/>
    </source>
</evidence>
<dbReference type="Pfam" id="PF17762">
    <property type="entry name" value="HTH_ParB"/>
    <property type="match status" value="1"/>
</dbReference>
<gene>
    <name evidence="4" type="ORF">CCY01nite_48180</name>
</gene>
<evidence type="ECO:0000256" key="1">
    <source>
        <dbReference type="ARBA" id="ARBA00006295"/>
    </source>
</evidence>
<accession>A0A512RS84</accession>
<dbReference type="Pfam" id="PF02195">
    <property type="entry name" value="ParB_N"/>
    <property type="match status" value="1"/>
</dbReference>
<dbReference type="Gene3D" id="1.10.10.2830">
    <property type="match status" value="1"/>
</dbReference>
<dbReference type="PANTHER" id="PTHR33375:SF7">
    <property type="entry name" value="CHROMOSOME 2-PARTITIONING PROTEIN PARB-RELATED"/>
    <property type="match status" value="1"/>
</dbReference>
<dbReference type="EMBL" id="BKAU01000007">
    <property type="protein sequence ID" value="GEP98558.1"/>
    <property type="molecule type" value="Genomic_DNA"/>
</dbReference>
<feature type="domain" description="ParB-like N-terminal" evidence="3">
    <location>
        <begin position="36"/>
        <end position="125"/>
    </location>
</feature>
<dbReference type="NCBIfam" id="TIGR00180">
    <property type="entry name" value="parB_part"/>
    <property type="match status" value="1"/>
</dbReference>
<dbReference type="AlphaFoldDB" id="A0A512RS84"/>
<dbReference type="RefSeq" id="WP_146867177.1">
    <property type="nucleotide sequence ID" value="NZ_BKAU01000007.1"/>
</dbReference>
<comment type="similarity">
    <text evidence="1">Belongs to the ParB family.</text>
</comment>
<dbReference type="Gene3D" id="3.90.1530.30">
    <property type="match status" value="1"/>
</dbReference>
<dbReference type="SMART" id="SM00470">
    <property type="entry name" value="ParB"/>
    <property type="match status" value="1"/>
</dbReference>
<dbReference type="InterPro" id="IPR004437">
    <property type="entry name" value="ParB/RepB/Spo0J"/>
</dbReference>
<dbReference type="SUPFAM" id="SSF110849">
    <property type="entry name" value="ParB/Sulfiredoxin"/>
    <property type="match status" value="1"/>
</dbReference>
<sequence>MKNTKGTIRKTSAEASAPKNTKVSKAAAPVSEITVIQVQARDISFNPKNHRQLYSESALQDFAHELALHGIISPITIRTVKGKYELVVGERRLRAALLAGIKKVPAIVREYNDAEVNEIQLAENLQREDPHPLHIAHAIKIMRDAGLSIDEISSRLGKSATFVYARLKLLTLIKDFQEVFLSGKISTNDAFQIASLSQEAQEDFFSEYFSNWQSNSYLPAKNLESELKKYRCNLNNATFDTEDSELLPDAGACGNCPFNSAYLQTLFPDLSKERQCMNSSCFIRKSDEGFRRKVGKSVEEFQPAFFIIRPYTSDRIMSMLAGFESIMIIKSDEITCLEEPELPNRDDYTNENEEEYDDEDDVFENGDKQYEGAMEEYQQAHAEFLAEIESGGYQKGLEVRENAIERQYFIVGKRTTPVKQTAKAVQEAIKNKTVTPEMLESEIERIDDREIRAKELDIRKIRTDIYDKYGQHVAEQGANLPVTAEDSLSVRLLVYERLDFHRRLVIDELLETKMGDTDIAPEAYLHMALGMITDAEFCFMVRLALTCTMSSQYLQNGPAYFLRSAAIASGVDVAHIERSQQEVAEARVDRVATRTHELDRLSERLKRKRNAQ</sequence>
<comment type="caution">
    <text evidence="4">The sequence shown here is derived from an EMBL/GenBank/DDBJ whole genome shotgun (WGS) entry which is preliminary data.</text>
</comment>
<dbReference type="InterPro" id="IPR003115">
    <property type="entry name" value="ParB_N"/>
</dbReference>
<reference evidence="4 5" key="1">
    <citation type="submission" date="2019-07" db="EMBL/GenBank/DDBJ databases">
        <title>Whole genome shotgun sequence of Chitinophaga cymbidii NBRC 109752.</title>
        <authorList>
            <person name="Hosoyama A."/>
            <person name="Uohara A."/>
            <person name="Ohji S."/>
            <person name="Ichikawa N."/>
        </authorList>
    </citation>
    <scope>NUCLEOTIDE SEQUENCE [LARGE SCALE GENOMIC DNA]</scope>
    <source>
        <strain evidence="4 5">NBRC 109752</strain>
    </source>
</reference>
<dbReference type="InterPro" id="IPR041468">
    <property type="entry name" value="HTH_ParB/Spo0J"/>
</dbReference>
<organism evidence="4 5">
    <name type="scientific">Chitinophaga cymbidii</name>
    <dbReference type="NCBI Taxonomy" id="1096750"/>
    <lineage>
        <taxon>Bacteria</taxon>
        <taxon>Pseudomonadati</taxon>
        <taxon>Bacteroidota</taxon>
        <taxon>Chitinophagia</taxon>
        <taxon>Chitinophagales</taxon>
        <taxon>Chitinophagaceae</taxon>
        <taxon>Chitinophaga</taxon>
    </lineage>
</organism>
<protein>
    <recommendedName>
        <fullName evidence="3">ParB-like N-terminal domain-containing protein</fullName>
    </recommendedName>
</protein>
<evidence type="ECO:0000256" key="2">
    <source>
        <dbReference type="SAM" id="MobiDB-lite"/>
    </source>
</evidence>
<dbReference type="InterPro" id="IPR050336">
    <property type="entry name" value="Chromosome_partition/occlusion"/>
</dbReference>
<dbReference type="SUPFAM" id="SSF109709">
    <property type="entry name" value="KorB DNA-binding domain-like"/>
    <property type="match status" value="1"/>
</dbReference>
<name>A0A512RS84_9BACT</name>
<keyword evidence="5" id="KW-1185">Reference proteome</keyword>
<evidence type="ECO:0000313" key="5">
    <source>
        <dbReference type="Proteomes" id="UP000321436"/>
    </source>
</evidence>
<dbReference type="GO" id="GO:0007059">
    <property type="term" value="P:chromosome segregation"/>
    <property type="evidence" value="ECO:0007669"/>
    <property type="project" value="TreeGrafter"/>
</dbReference>
<dbReference type="InterPro" id="IPR036086">
    <property type="entry name" value="ParB/Sulfiredoxin_sf"/>
</dbReference>
<dbReference type="Proteomes" id="UP000321436">
    <property type="component" value="Unassembled WGS sequence"/>
</dbReference>
<dbReference type="PANTHER" id="PTHR33375">
    <property type="entry name" value="CHROMOSOME-PARTITIONING PROTEIN PARB-RELATED"/>
    <property type="match status" value="1"/>
</dbReference>
<evidence type="ECO:0000313" key="4">
    <source>
        <dbReference type="EMBL" id="GEP98558.1"/>
    </source>
</evidence>
<dbReference type="GO" id="GO:0003677">
    <property type="term" value="F:DNA binding"/>
    <property type="evidence" value="ECO:0007669"/>
    <property type="project" value="InterPro"/>
</dbReference>
<dbReference type="GO" id="GO:0005694">
    <property type="term" value="C:chromosome"/>
    <property type="evidence" value="ECO:0007669"/>
    <property type="project" value="TreeGrafter"/>
</dbReference>
<dbReference type="OrthoDB" id="9796891at2"/>
<proteinExistence type="inferred from homology"/>